<proteinExistence type="predicted"/>
<evidence type="ECO:0000313" key="1">
    <source>
        <dbReference type="EMBL" id="CAG7820534.1"/>
    </source>
</evidence>
<feature type="non-terminal residue" evidence="1">
    <location>
        <position position="34"/>
    </location>
</feature>
<dbReference type="Proteomes" id="UP000708208">
    <property type="component" value="Unassembled WGS sequence"/>
</dbReference>
<evidence type="ECO:0000313" key="2">
    <source>
        <dbReference type="Proteomes" id="UP000708208"/>
    </source>
</evidence>
<gene>
    <name evidence="1" type="ORF">AFUS01_LOCUS30921</name>
</gene>
<accession>A0A8J2LCZ9</accession>
<comment type="caution">
    <text evidence="1">The sequence shown here is derived from an EMBL/GenBank/DDBJ whole genome shotgun (WGS) entry which is preliminary data.</text>
</comment>
<organism evidence="1 2">
    <name type="scientific">Allacma fusca</name>
    <dbReference type="NCBI Taxonomy" id="39272"/>
    <lineage>
        <taxon>Eukaryota</taxon>
        <taxon>Metazoa</taxon>
        <taxon>Ecdysozoa</taxon>
        <taxon>Arthropoda</taxon>
        <taxon>Hexapoda</taxon>
        <taxon>Collembola</taxon>
        <taxon>Symphypleona</taxon>
        <taxon>Sminthuridae</taxon>
        <taxon>Allacma</taxon>
    </lineage>
</organism>
<name>A0A8J2LCZ9_9HEXA</name>
<protein>
    <submittedName>
        <fullName evidence="1">Uncharacterized protein</fullName>
    </submittedName>
</protein>
<keyword evidence="2" id="KW-1185">Reference proteome</keyword>
<feature type="non-terminal residue" evidence="1">
    <location>
        <position position="1"/>
    </location>
</feature>
<reference evidence="1" key="1">
    <citation type="submission" date="2021-06" db="EMBL/GenBank/DDBJ databases">
        <authorList>
            <person name="Hodson N. C."/>
            <person name="Mongue J. A."/>
            <person name="Jaron S. K."/>
        </authorList>
    </citation>
    <scope>NUCLEOTIDE SEQUENCE</scope>
</reference>
<dbReference type="AlphaFoldDB" id="A0A8J2LCZ9"/>
<sequence length="34" mass="3816">AQLHELLEAKGPAIFGRIFAAGSRESFYFAWGFQ</sequence>
<dbReference type="EMBL" id="CAJVCH010481391">
    <property type="protein sequence ID" value="CAG7820534.1"/>
    <property type="molecule type" value="Genomic_DNA"/>
</dbReference>